<organism evidence="3 6">
    <name type="scientific">Vagococcus fluvialis</name>
    <dbReference type="NCBI Taxonomy" id="2738"/>
    <lineage>
        <taxon>Bacteria</taxon>
        <taxon>Bacillati</taxon>
        <taxon>Bacillota</taxon>
        <taxon>Bacilli</taxon>
        <taxon>Lactobacillales</taxon>
        <taxon>Enterococcaceae</taxon>
        <taxon>Vagococcus</taxon>
    </lineage>
</organism>
<comment type="caution">
    <text evidence="3">The sequence shown here is derived from an EMBL/GenBank/DDBJ whole genome shotgun (WGS) entry which is preliminary data.</text>
</comment>
<dbReference type="AlphaFoldDB" id="A0A369AST8"/>
<evidence type="ECO:0000313" key="6">
    <source>
        <dbReference type="Proteomes" id="UP000521358"/>
    </source>
</evidence>
<accession>A0A369AST8</accession>
<gene>
    <name evidence="4" type="ORF">CBF32_09860</name>
    <name evidence="3" type="ORF">HED35_05200</name>
</gene>
<evidence type="ECO:0000259" key="2">
    <source>
        <dbReference type="Pfam" id="PF22725"/>
    </source>
</evidence>
<reference evidence="4 5" key="1">
    <citation type="submission" date="2017-05" db="EMBL/GenBank/DDBJ databases">
        <title>Vagococcus spp. assemblies.</title>
        <authorList>
            <person name="Gulvik C.A."/>
        </authorList>
    </citation>
    <scope>NUCLEOTIDE SEQUENCE [LARGE SCALE GENOMIC DNA]</scope>
    <source>
        <strain evidence="4 5">NCFB 2497</strain>
    </source>
</reference>
<dbReference type="Pfam" id="PF01408">
    <property type="entry name" value="GFO_IDH_MocA"/>
    <property type="match status" value="1"/>
</dbReference>
<keyword evidence="5" id="KW-1185">Reference proteome</keyword>
<dbReference type="SUPFAM" id="SSF55347">
    <property type="entry name" value="Glyceraldehyde-3-phosphate dehydrogenase-like, C-terminal domain"/>
    <property type="match status" value="1"/>
</dbReference>
<dbReference type="Gene3D" id="3.30.360.10">
    <property type="entry name" value="Dihydrodipicolinate Reductase, domain 2"/>
    <property type="match status" value="1"/>
</dbReference>
<dbReference type="InterPro" id="IPR000683">
    <property type="entry name" value="Gfo/Idh/MocA-like_OxRdtase_N"/>
</dbReference>
<dbReference type="Pfam" id="PF22725">
    <property type="entry name" value="GFO_IDH_MocA_C3"/>
    <property type="match status" value="1"/>
</dbReference>
<protein>
    <submittedName>
        <fullName evidence="3">Gfo/Idh/MocA family oxidoreductase</fullName>
    </submittedName>
    <submittedName>
        <fullName evidence="4">NAD(P)-dependent oxidoreductase</fullName>
    </submittedName>
</protein>
<sequence length="325" mass="36487">MKLGILGAGMIVGHFLEMAKDLPEIEVTSILGTKRSYDKLMKIQADNNIDQAFTDFDEFLEKSDMDTVYVALPNHLHYEYAKKSLEAGKHVICEKPFTLTLAEFMELKEMALAKDLVLVEAITNQYLGNYQTIKEIMPELGELKIMECNYSQYSSRYDAFKEGTILPAFNPKMGGGALMDINIYNIHFAVGLLGKPSSVHYLPNVERNIDTSGVLILDYPNVKVVCIGAKDSTSEIRTTIQGNKGSILINGSSSLIVEVEKQLNGEEAVVYQNNAHPHRMYEEFAEFYRMITEHDMKEVEKQLDHSQLVMEVVDKALASGNIELG</sequence>
<evidence type="ECO:0000313" key="4">
    <source>
        <dbReference type="EMBL" id="RSU00905.1"/>
    </source>
</evidence>
<dbReference type="GeneID" id="63146967"/>
<dbReference type="RefSeq" id="WP_114290079.1">
    <property type="nucleotide sequence ID" value="NZ_JAAVMB010000004.1"/>
</dbReference>
<dbReference type="EMBL" id="NGJX01000010">
    <property type="protein sequence ID" value="RSU00905.1"/>
    <property type="molecule type" value="Genomic_DNA"/>
</dbReference>
<reference evidence="3 6" key="2">
    <citation type="submission" date="2020-03" db="EMBL/GenBank/DDBJ databases">
        <title>Bacterial samples isolated from urine from healthy bovine heifers (Gyr breed).</title>
        <authorList>
            <person name="Giannattasio-Ferraz S."/>
            <person name="Maskeri L."/>
            <person name="Penido A."/>
            <person name="Barbosa-Stancioli E.F."/>
            <person name="Putonti C."/>
        </authorList>
    </citation>
    <scope>NUCLEOTIDE SEQUENCE [LARGE SCALE GENOMIC DNA]</scope>
    <source>
        <strain evidence="3 6">UFMG-H7</strain>
    </source>
</reference>
<dbReference type="Gene3D" id="3.40.50.720">
    <property type="entry name" value="NAD(P)-binding Rossmann-like Domain"/>
    <property type="match status" value="1"/>
</dbReference>
<evidence type="ECO:0000259" key="1">
    <source>
        <dbReference type="Pfam" id="PF01408"/>
    </source>
</evidence>
<dbReference type="SUPFAM" id="SSF51735">
    <property type="entry name" value="NAD(P)-binding Rossmann-fold domains"/>
    <property type="match status" value="1"/>
</dbReference>
<feature type="domain" description="GFO/IDH/MocA-like oxidoreductase" evidence="2">
    <location>
        <begin position="132"/>
        <end position="247"/>
    </location>
</feature>
<proteinExistence type="predicted"/>
<name>A0A369AST8_9ENTE</name>
<dbReference type="Proteomes" id="UP000521358">
    <property type="component" value="Unassembled WGS sequence"/>
</dbReference>
<dbReference type="EMBL" id="JAAVMB010000004">
    <property type="protein sequence ID" value="NKC67477.1"/>
    <property type="molecule type" value="Genomic_DNA"/>
</dbReference>
<evidence type="ECO:0000313" key="3">
    <source>
        <dbReference type="EMBL" id="NKC67477.1"/>
    </source>
</evidence>
<dbReference type="PANTHER" id="PTHR43054:SF1">
    <property type="entry name" value="SCYLLO-INOSITOL 2-DEHYDROGENASE (NADP(+)) IOLU"/>
    <property type="match status" value="1"/>
</dbReference>
<dbReference type="PANTHER" id="PTHR43054">
    <property type="match status" value="1"/>
</dbReference>
<dbReference type="InterPro" id="IPR036291">
    <property type="entry name" value="NAD(P)-bd_dom_sf"/>
</dbReference>
<evidence type="ECO:0000313" key="5">
    <source>
        <dbReference type="Proteomes" id="UP000288197"/>
    </source>
</evidence>
<dbReference type="OrthoDB" id="9815825at2"/>
<dbReference type="Proteomes" id="UP000288197">
    <property type="component" value="Unassembled WGS sequence"/>
</dbReference>
<feature type="domain" description="Gfo/Idh/MocA-like oxidoreductase N-terminal" evidence="1">
    <location>
        <begin position="2"/>
        <end position="118"/>
    </location>
</feature>
<dbReference type="GO" id="GO:0000166">
    <property type="term" value="F:nucleotide binding"/>
    <property type="evidence" value="ECO:0007669"/>
    <property type="project" value="InterPro"/>
</dbReference>
<dbReference type="InterPro" id="IPR055170">
    <property type="entry name" value="GFO_IDH_MocA-like_dom"/>
</dbReference>